<organism evidence="2 3">
    <name type="scientific">Sphingomonas natans</name>
    <dbReference type="NCBI Taxonomy" id="3063330"/>
    <lineage>
        <taxon>Bacteria</taxon>
        <taxon>Pseudomonadati</taxon>
        <taxon>Pseudomonadota</taxon>
        <taxon>Alphaproteobacteria</taxon>
        <taxon>Sphingomonadales</taxon>
        <taxon>Sphingomonadaceae</taxon>
        <taxon>Sphingomonas</taxon>
    </lineage>
</organism>
<reference evidence="2" key="1">
    <citation type="submission" date="2023-07" db="EMBL/GenBank/DDBJ databases">
        <authorList>
            <person name="Kim M."/>
        </authorList>
    </citation>
    <scope>NUCLEOTIDE SEQUENCE</scope>
    <source>
        <strain evidence="2">BIUV-7</strain>
    </source>
</reference>
<dbReference type="EMBL" id="JAUOTP010000002">
    <property type="protein sequence ID" value="MDO6413710.1"/>
    <property type="molecule type" value="Genomic_DNA"/>
</dbReference>
<accession>A0ABT8Y5W5</accession>
<comment type="caution">
    <text evidence="2">The sequence shown here is derived from an EMBL/GenBank/DDBJ whole genome shotgun (WGS) entry which is preliminary data.</text>
</comment>
<protein>
    <submittedName>
        <fullName evidence="2">Uncharacterized protein</fullName>
    </submittedName>
</protein>
<dbReference type="Proteomes" id="UP001169764">
    <property type="component" value="Unassembled WGS sequence"/>
</dbReference>
<feature type="transmembrane region" description="Helical" evidence="1">
    <location>
        <begin position="55"/>
        <end position="84"/>
    </location>
</feature>
<keyword evidence="1" id="KW-1133">Transmembrane helix</keyword>
<dbReference type="RefSeq" id="WP_303540357.1">
    <property type="nucleotide sequence ID" value="NZ_JAUOTP010000002.1"/>
</dbReference>
<name>A0ABT8Y5W5_9SPHN</name>
<evidence type="ECO:0000313" key="2">
    <source>
        <dbReference type="EMBL" id="MDO6413710.1"/>
    </source>
</evidence>
<evidence type="ECO:0000256" key="1">
    <source>
        <dbReference type="SAM" id="Phobius"/>
    </source>
</evidence>
<keyword evidence="3" id="KW-1185">Reference proteome</keyword>
<evidence type="ECO:0000313" key="3">
    <source>
        <dbReference type="Proteomes" id="UP001169764"/>
    </source>
</evidence>
<sequence>MRLGRGVKDGLVLLFLWFVAIALIAVVFVATWFSIYVIAEPLYWAVQSKMGAGSFYFLGLLMMVLWPLALFGLAFLLLKAFAFVAKRLRRQA</sequence>
<keyword evidence="1" id="KW-0812">Transmembrane</keyword>
<gene>
    <name evidence="2" type="ORF">Q4F19_04875</name>
</gene>
<keyword evidence="1" id="KW-0472">Membrane</keyword>
<proteinExistence type="predicted"/>
<feature type="transmembrane region" description="Helical" evidence="1">
    <location>
        <begin position="12"/>
        <end position="35"/>
    </location>
</feature>